<accession>A0A6J4M0G6</accession>
<evidence type="ECO:0000256" key="1">
    <source>
        <dbReference type="SAM" id="Phobius"/>
    </source>
</evidence>
<feature type="transmembrane region" description="Helical" evidence="1">
    <location>
        <begin position="115"/>
        <end position="133"/>
    </location>
</feature>
<name>A0A6J4M0G6_9BACT</name>
<keyword evidence="1" id="KW-1133">Transmembrane helix</keyword>
<feature type="transmembrane region" description="Helical" evidence="1">
    <location>
        <begin position="12"/>
        <end position="29"/>
    </location>
</feature>
<feature type="transmembrane region" description="Helical" evidence="1">
    <location>
        <begin position="63"/>
        <end position="85"/>
    </location>
</feature>
<keyword evidence="1" id="KW-0472">Membrane</keyword>
<sequence>MATDSALRRILLTIYFIGLAGLAAELFLLEHFGDVWQWVPLGLLAAGLLAGLALALRPGRAVVLAFRAVMAAFVAAGAVGAYLHLRGNVEFELESDPTLRGAALLWEALQGATPALAPGALAQLGLVGLALAYRHPALNPSNTGNR</sequence>
<feature type="transmembrane region" description="Helical" evidence="1">
    <location>
        <begin position="35"/>
        <end position="56"/>
    </location>
</feature>
<gene>
    <name evidence="2" type="ORF">AVDCRST_MAG68-3968</name>
</gene>
<dbReference type="EMBL" id="CADCTW010000161">
    <property type="protein sequence ID" value="CAA9346762.1"/>
    <property type="molecule type" value="Genomic_DNA"/>
</dbReference>
<proteinExistence type="predicted"/>
<evidence type="ECO:0000313" key="2">
    <source>
        <dbReference type="EMBL" id="CAA9346762.1"/>
    </source>
</evidence>
<dbReference type="AlphaFoldDB" id="A0A6J4M0G6"/>
<organism evidence="2">
    <name type="scientific">uncultured Gemmatimonadota bacterium</name>
    <dbReference type="NCBI Taxonomy" id="203437"/>
    <lineage>
        <taxon>Bacteria</taxon>
        <taxon>Pseudomonadati</taxon>
        <taxon>Gemmatimonadota</taxon>
        <taxon>environmental samples</taxon>
    </lineage>
</organism>
<reference evidence="2" key="1">
    <citation type="submission" date="2020-02" db="EMBL/GenBank/DDBJ databases">
        <authorList>
            <person name="Meier V. D."/>
        </authorList>
    </citation>
    <scope>NUCLEOTIDE SEQUENCE</scope>
    <source>
        <strain evidence="2">AVDCRST_MAG68</strain>
    </source>
</reference>
<protein>
    <submittedName>
        <fullName evidence="2">Uncharacterized protein</fullName>
    </submittedName>
</protein>
<keyword evidence="1" id="KW-0812">Transmembrane</keyword>